<accession>A0A177ASU6</accession>
<organism evidence="7 8">
    <name type="scientific">Intoshia linei</name>
    <dbReference type="NCBI Taxonomy" id="1819745"/>
    <lineage>
        <taxon>Eukaryota</taxon>
        <taxon>Metazoa</taxon>
        <taxon>Spiralia</taxon>
        <taxon>Lophotrochozoa</taxon>
        <taxon>Mesozoa</taxon>
        <taxon>Orthonectida</taxon>
        <taxon>Rhopaluridae</taxon>
        <taxon>Intoshia</taxon>
    </lineage>
</organism>
<comment type="caution">
    <text evidence="7">The sequence shown here is derived from an EMBL/GenBank/DDBJ whole genome shotgun (WGS) entry which is preliminary data.</text>
</comment>
<evidence type="ECO:0000256" key="1">
    <source>
        <dbReference type="ARBA" id="ARBA00010361"/>
    </source>
</evidence>
<dbReference type="SUPFAM" id="SSF48452">
    <property type="entry name" value="TPR-like"/>
    <property type="match status" value="1"/>
</dbReference>
<keyword evidence="5" id="KW-0256">Endoplasmic reticulum</keyword>
<dbReference type="PROSITE" id="PS50005">
    <property type="entry name" value="TPR"/>
    <property type="match status" value="1"/>
</dbReference>
<dbReference type="InterPro" id="IPR055217">
    <property type="entry name" value="TPR_EMC2"/>
</dbReference>
<keyword evidence="2" id="KW-0677">Repeat</keyword>
<comment type="subunit">
    <text evidence="5">Component of the ER membrane protein complex (EMC).</text>
</comment>
<feature type="repeat" description="TPR" evidence="4">
    <location>
        <begin position="149"/>
        <end position="182"/>
    </location>
</feature>
<dbReference type="InterPro" id="IPR019734">
    <property type="entry name" value="TPR_rpt"/>
</dbReference>
<evidence type="ECO:0000256" key="4">
    <source>
        <dbReference type="PROSITE-ProRule" id="PRU00339"/>
    </source>
</evidence>
<dbReference type="InterPro" id="IPR039856">
    <property type="entry name" value="EMC2-like"/>
</dbReference>
<reference evidence="7 8" key="1">
    <citation type="submission" date="2016-04" db="EMBL/GenBank/DDBJ databases">
        <title>The genome of Intoshia linei affirms orthonectids as highly simplified spiralians.</title>
        <authorList>
            <person name="Mikhailov K.V."/>
            <person name="Slusarev G.S."/>
            <person name="Nikitin M.A."/>
            <person name="Logacheva M.D."/>
            <person name="Penin A."/>
            <person name="Aleoshin V."/>
            <person name="Panchin Y.V."/>
        </authorList>
    </citation>
    <scope>NUCLEOTIDE SEQUENCE [LARGE SCALE GENOMIC DNA]</scope>
    <source>
        <strain evidence="7">Intl2013</strain>
        <tissue evidence="7">Whole animal</tissue>
    </source>
</reference>
<keyword evidence="8" id="KW-1185">Reference proteome</keyword>
<comment type="similarity">
    <text evidence="1 5">Belongs to the EMC2 family.</text>
</comment>
<dbReference type="EMBL" id="LWCA01001934">
    <property type="protein sequence ID" value="OAF64314.1"/>
    <property type="molecule type" value="Genomic_DNA"/>
</dbReference>
<gene>
    <name evidence="7" type="ORF">A3Q56_07977</name>
</gene>
<protein>
    <recommendedName>
        <fullName evidence="5">ER membrane protein complex subunit 2</fullName>
    </recommendedName>
</protein>
<evidence type="ECO:0000256" key="2">
    <source>
        <dbReference type="ARBA" id="ARBA00022737"/>
    </source>
</evidence>
<sequence length="235" mass="27844">MRMTDDQEDIETIITKLHKVNVRESCKTIKLWKDNEQKIKSYAGSKIWDILENVYYAALDVHDESMATSIYNKIFQKFSSSNRVEHMFSLYVINYRLDKVESFLPNVIKEYDNDPVFRKHQVSYLKSLDKIDEAIELLKKYLEIFMQDAEAWMELSCLYLSVCEYDKAAFCMEELILINPSNDFYHERYAQIKYSCLDSFDNVEIALKSFCQAYSLNNFNVRALYGILLVCFIFL</sequence>
<dbReference type="AlphaFoldDB" id="A0A177ASU6"/>
<dbReference type="PANTHER" id="PTHR12760">
    <property type="entry name" value="TETRATRICOPEPTIDE REPEAT PROTEIN"/>
    <property type="match status" value="1"/>
</dbReference>
<dbReference type="Gene3D" id="1.25.40.10">
    <property type="entry name" value="Tetratricopeptide repeat domain"/>
    <property type="match status" value="1"/>
</dbReference>
<evidence type="ECO:0000313" key="8">
    <source>
        <dbReference type="Proteomes" id="UP000078046"/>
    </source>
</evidence>
<keyword evidence="3 4" id="KW-0802">TPR repeat</keyword>
<evidence type="ECO:0000313" key="7">
    <source>
        <dbReference type="EMBL" id="OAF64314.1"/>
    </source>
</evidence>
<evidence type="ECO:0000259" key="6">
    <source>
        <dbReference type="Pfam" id="PF22890"/>
    </source>
</evidence>
<dbReference type="InterPro" id="IPR011990">
    <property type="entry name" value="TPR-like_helical_dom_sf"/>
</dbReference>
<dbReference type="Pfam" id="PF22890">
    <property type="entry name" value="TPR_EMC2"/>
    <property type="match status" value="1"/>
</dbReference>
<evidence type="ECO:0000256" key="3">
    <source>
        <dbReference type="ARBA" id="ARBA00022803"/>
    </source>
</evidence>
<evidence type="ECO:0000256" key="5">
    <source>
        <dbReference type="RuleBase" id="RU367091"/>
    </source>
</evidence>
<dbReference type="GO" id="GO:0072546">
    <property type="term" value="C:EMC complex"/>
    <property type="evidence" value="ECO:0007669"/>
    <property type="project" value="UniProtKB-UniRule"/>
</dbReference>
<name>A0A177ASU6_9BILA</name>
<proteinExistence type="inferred from homology"/>
<dbReference type="Proteomes" id="UP000078046">
    <property type="component" value="Unassembled WGS sequence"/>
</dbReference>
<feature type="domain" description="EMC2 TPR-like" evidence="6">
    <location>
        <begin position="108"/>
        <end position="196"/>
    </location>
</feature>
<comment type="function">
    <text evidence="5">Part of the endoplasmic reticulum membrane protein complex (EMC) that enables the energy-independent insertion into endoplasmic reticulum membranes of newly synthesized membrane proteins.</text>
</comment>
<keyword evidence="5" id="KW-0472">Membrane</keyword>
<comment type="subcellular location">
    <subcellularLocation>
        <location evidence="5">Endoplasmic reticulum membrane</location>
        <topology evidence="5">Peripheral membrane protein</topology>
        <orientation evidence="5">Cytoplasmic side</orientation>
    </subcellularLocation>
</comment>
<dbReference type="OrthoDB" id="124397at2759"/>